<organism evidence="2 3">
    <name type="scientific">Pseudomonas peli</name>
    <dbReference type="NCBI Taxonomy" id="592361"/>
    <lineage>
        <taxon>Bacteria</taxon>
        <taxon>Pseudomonadati</taxon>
        <taxon>Pseudomonadota</taxon>
        <taxon>Gammaproteobacteria</taxon>
        <taxon>Pseudomonadales</taxon>
        <taxon>Pseudomonadaceae</taxon>
        <taxon>Pseudomonas</taxon>
    </lineage>
</organism>
<evidence type="ECO:0000313" key="3">
    <source>
        <dbReference type="Proteomes" id="UP000242418"/>
    </source>
</evidence>
<keyword evidence="1" id="KW-0472">Membrane</keyword>
<reference evidence="2 3" key="1">
    <citation type="submission" date="2016-10" db="EMBL/GenBank/DDBJ databases">
        <authorList>
            <person name="Varghese N."/>
            <person name="Submissions S."/>
        </authorList>
    </citation>
    <scope>NUCLEOTIDE SEQUENCE [LARGE SCALE GENOMIC DNA]</scope>
    <source>
        <strain evidence="2 3">DSM 17833</strain>
    </source>
</reference>
<keyword evidence="3" id="KW-1185">Reference proteome</keyword>
<keyword evidence="1" id="KW-1133">Transmembrane helix</keyword>
<proteinExistence type="predicted"/>
<keyword evidence="1" id="KW-0812">Transmembrane</keyword>
<sequence length="177" mass="19182">MAVPTVLRRVAGIFGNTLLFSLHLFFGLLLCLYLSYKVAERQFTIDALPVGIEPSSVVLLSGESGGREGCGAAVFRLSGYTRKRLLQEGAAFLESARQARGYGSSYYSYEPWQETPVPDGFTSEGGWPPLWCAGIDARLAIRIHTAMQAPGAFYSIKPEGLLLLIPDEGLIVSGYDG</sequence>
<gene>
    <name evidence="2" type="ORF">SAMN05216370_3587</name>
</gene>
<dbReference type="EMBL" id="FMTL01000003">
    <property type="protein sequence ID" value="SCW79116.1"/>
    <property type="molecule type" value="Genomic_DNA"/>
</dbReference>
<evidence type="ECO:0000256" key="1">
    <source>
        <dbReference type="SAM" id="Phobius"/>
    </source>
</evidence>
<dbReference type="Proteomes" id="UP000242418">
    <property type="component" value="Unassembled WGS sequence"/>
</dbReference>
<comment type="caution">
    <text evidence="2">The sequence shown here is derived from an EMBL/GenBank/DDBJ whole genome shotgun (WGS) entry which is preliminary data.</text>
</comment>
<name>A0AB37ZBD5_9PSED</name>
<dbReference type="RefSeq" id="WP_090255022.1">
    <property type="nucleotide sequence ID" value="NZ_FMTL01000003.1"/>
</dbReference>
<feature type="transmembrane region" description="Helical" evidence="1">
    <location>
        <begin position="12"/>
        <end position="34"/>
    </location>
</feature>
<protein>
    <submittedName>
        <fullName evidence="2">Uncharacterized protein</fullName>
    </submittedName>
</protein>
<evidence type="ECO:0000313" key="2">
    <source>
        <dbReference type="EMBL" id="SCW79116.1"/>
    </source>
</evidence>
<accession>A0AB37ZBD5</accession>
<dbReference type="AlphaFoldDB" id="A0AB37ZBD5"/>